<organism evidence="1 2">
    <name type="scientific">Cohnella rhizosphaerae</name>
    <dbReference type="NCBI Taxonomy" id="1457232"/>
    <lineage>
        <taxon>Bacteria</taxon>
        <taxon>Bacillati</taxon>
        <taxon>Bacillota</taxon>
        <taxon>Bacilli</taxon>
        <taxon>Bacillales</taxon>
        <taxon>Paenibacillaceae</taxon>
        <taxon>Cohnella</taxon>
    </lineage>
</organism>
<evidence type="ECO:0000313" key="1">
    <source>
        <dbReference type="EMBL" id="MDG0808961.1"/>
    </source>
</evidence>
<comment type="caution">
    <text evidence="1">The sequence shown here is derived from an EMBL/GenBank/DDBJ whole genome shotgun (WGS) entry which is preliminary data.</text>
</comment>
<gene>
    <name evidence="1" type="ORF">OMP40_05855</name>
</gene>
<keyword evidence="2" id="KW-1185">Reference proteome</keyword>
<reference evidence="1" key="1">
    <citation type="submission" date="2022-10" db="EMBL/GenBank/DDBJ databases">
        <title>Comparative genomic analysis of Cohnella hashimotonis sp. nov., isolated from the International Space Station.</title>
        <authorList>
            <person name="Simpson A."/>
            <person name="Venkateswaran K."/>
        </authorList>
    </citation>
    <scope>NUCLEOTIDE SEQUENCE</scope>
    <source>
        <strain evidence="1">DSM 28161</strain>
    </source>
</reference>
<sequence>MGDPLKLKRNEEKVLEEKSLLRSAKAVYDEYKLFAAREGGNFLLKQLVNLIAESPNANHFFDYHKVHAQYLAQILYAVGKMAPIEQEIESVRMNVDAYLRETGQLLDAVAQFSADPLAGIRNPVVILEIARDPKAAAAYDDILDTYQKAAQLALSGLSNAASQGRAMEQETRQQAQAILDKLNAMTPTIPADQVFIGAAKKRVQFIQLDLMTKVQDTRARAEAAAKRIEPLLADVRQIDRIGRR</sequence>
<protein>
    <submittedName>
        <fullName evidence="1">Uncharacterized protein</fullName>
    </submittedName>
</protein>
<proteinExistence type="predicted"/>
<dbReference type="EMBL" id="JAPDIA010000003">
    <property type="protein sequence ID" value="MDG0808961.1"/>
    <property type="molecule type" value="Genomic_DNA"/>
</dbReference>
<dbReference type="RefSeq" id="WP_277529952.1">
    <property type="nucleotide sequence ID" value="NZ_JAPDIA010000003.1"/>
</dbReference>
<name>A0A9X4QRE6_9BACL</name>
<dbReference type="AlphaFoldDB" id="A0A9X4QRE6"/>
<accession>A0A9X4QRE6</accession>
<evidence type="ECO:0000313" key="2">
    <source>
        <dbReference type="Proteomes" id="UP001153404"/>
    </source>
</evidence>
<dbReference type="Proteomes" id="UP001153404">
    <property type="component" value="Unassembled WGS sequence"/>
</dbReference>